<dbReference type="InterPro" id="IPR001387">
    <property type="entry name" value="Cro/C1-type_HTH"/>
</dbReference>
<evidence type="ECO:0000259" key="3">
    <source>
        <dbReference type="PROSITE" id="PS50943"/>
    </source>
</evidence>
<evidence type="ECO:0000256" key="1">
    <source>
        <dbReference type="ARBA" id="ARBA00023125"/>
    </source>
</evidence>
<dbReference type="PANTHER" id="PTHR46558">
    <property type="entry name" value="TRACRIPTIONAL REGULATORY PROTEIN-RELATED-RELATED"/>
    <property type="match status" value="1"/>
</dbReference>
<dbReference type="PANTHER" id="PTHR46558:SF13">
    <property type="entry name" value="HTH-TYPE TRANSCRIPTIONAL REGULATOR IMMR"/>
    <property type="match status" value="1"/>
</dbReference>
<feature type="transmembrane region" description="Helical" evidence="2">
    <location>
        <begin position="118"/>
        <end position="137"/>
    </location>
</feature>
<dbReference type="EMBL" id="CP020928">
    <property type="protein sequence ID" value="AWF96503.1"/>
    <property type="molecule type" value="Genomic_DNA"/>
</dbReference>
<evidence type="ECO:0000256" key="2">
    <source>
        <dbReference type="SAM" id="Phobius"/>
    </source>
</evidence>
<keyword evidence="2" id="KW-0812">Transmembrane</keyword>
<accession>A0A2S1KU93</accession>
<reference evidence="4 5" key="1">
    <citation type="submission" date="2017-04" db="EMBL/GenBank/DDBJ databases">
        <title>Weissella cibaria strain m2 complete genome.</title>
        <authorList>
            <person name="Pan Q."/>
            <person name="Tan M."/>
            <person name="Yao F."/>
            <person name="Su S."/>
        </authorList>
    </citation>
    <scope>NUCLEOTIDE SEQUENCE [LARGE SCALE GENOMIC DNA]</scope>
    <source>
        <strain evidence="4 5">M2</strain>
    </source>
</reference>
<keyword evidence="2" id="KW-0472">Membrane</keyword>
<dbReference type="InterPro" id="IPR010982">
    <property type="entry name" value="Lambda_DNA-bd_dom_sf"/>
</dbReference>
<dbReference type="GO" id="GO:0003677">
    <property type="term" value="F:DNA binding"/>
    <property type="evidence" value="ECO:0007669"/>
    <property type="project" value="UniProtKB-KW"/>
</dbReference>
<sequence length="138" mass="16473">MMDIVFAQQLTNLRKQKGLSQQQLADKLYMTRQAVSKWETGESSPDLNRMQEIADILDVSVQVLLFGTQVEPGKTSFRDKVSEYMQQDEADKDWHQNHRWRQWQYSPITNGWEFLARYYWLLFALIGMIGWFTLQYLK</sequence>
<gene>
    <name evidence="4" type="ORF">B6254_2143</name>
</gene>
<evidence type="ECO:0000313" key="4">
    <source>
        <dbReference type="EMBL" id="AWF96503.1"/>
    </source>
</evidence>
<name>A0A2S1KU93_9LACO</name>
<organism evidence="4 5">
    <name type="scientific">Weissella cibaria</name>
    <dbReference type="NCBI Taxonomy" id="137591"/>
    <lineage>
        <taxon>Bacteria</taxon>
        <taxon>Bacillati</taxon>
        <taxon>Bacillota</taxon>
        <taxon>Bacilli</taxon>
        <taxon>Lactobacillales</taxon>
        <taxon>Lactobacillaceae</taxon>
        <taxon>Weissella</taxon>
    </lineage>
</organism>
<dbReference type="PROSITE" id="PS50943">
    <property type="entry name" value="HTH_CROC1"/>
    <property type="match status" value="1"/>
</dbReference>
<protein>
    <recommendedName>
        <fullName evidence="3">HTH cro/C1-type domain-containing protein</fullName>
    </recommendedName>
</protein>
<dbReference type="Proteomes" id="UP000244870">
    <property type="component" value="Chromosome"/>
</dbReference>
<evidence type="ECO:0000313" key="5">
    <source>
        <dbReference type="Proteomes" id="UP000244870"/>
    </source>
</evidence>
<feature type="domain" description="HTH cro/C1-type" evidence="3">
    <location>
        <begin position="10"/>
        <end position="64"/>
    </location>
</feature>
<proteinExistence type="predicted"/>
<keyword evidence="2" id="KW-1133">Transmembrane helix</keyword>
<keyword evidence="1" id="KW-0238">DNA-binding</keyword>
<dbReference type="Gene3D" id="1.10.260.40">
    <property type="entry name" value="lambda repressor-like DNA-binding domains"/>
    <property type="match status" value="1"/>
</dbReference>
<dbReference type="GeneID" id="66961614"/>
<dbReference type="SUPFAM" id="SSF47413">
    <property type="entry name" value="lambda repressor-like DNA-binding domains"/>
    <property type="match status" value="1"/>
</dbReference>
<dbReference type="AlphaFoldDB" id="A0A2S1KU93"/>
<dbReference type="CDD" id="cd00093">
    <property type="entry name" value="HTH_XRE"/>
    <property type="match status" value="1"/>
</dbReference>
<dbReference type="RefSeq" id="WP_224159022.1">
    <property type="nucleotide sequence ID" value="NZ_BJEF01000001.1"/>
</dbReference>
<dbReference type="Pfam" id="PF01381">
    <property type="entry name" value="HTH_3"/>
    <property type="match status" value="1"/>
</dbReference>
<dbReference type="SMART" id="SM00530">
    <property type="entry name" value="HTH_XRE"/>
    <property type="match status" value="1"/>
</dbReference>